<evidence type="ECO:0000259" key="1">
    <source>
        <dbReference type="PROSITE" id="PS50969"/>
    </source>
</evidence>
<dbReference type="Gene3D" id="3.40.50.1000">
    <property type="entry name" value="HAD superfamily/HAD-like"/>
    <property type="match status" value="1"/>
</dbReference>
<feature type="domain" description="FCP1 homology" evidence="1">
    <location>
        <begin position="47"/>
        <end position="205"/>
    </location>
</feature>
<keyword evidence="3" id="KW-1185">Reference proteome</keyword>
<dbReference type="EMBL" id="JASFZW010000006">
    <property type="protein sequence ID" value="KAK2077750.1"/>
    <property type="molecule type" value="Genomic_DNA"/>
</dbReference>
<evidence type="ECO:0000313" key="2">
    <source>
        <dbReference type="EMBL" id="KAK2077750.1"/>
    </source>
</evidence>
<dbReference type="InterPro" id="IPR011948">
    <property type="entry name" value="Dullard_phosphatase"/>
</dbReference>
<dbReference type="NCBIfam" id="TIGR02251">
    <property type="entry name" value="HIF-SF_euk"/>
    <property type="match status" value="1"/>
</dbReference>
<dbReference type="PROSITE" id="PS50969">
    <property type="entry name" value="FCP1"/>
    <property type="match status" value="1"/>
</dbReference>
<dbReference type="InterPro" id="IPR023214">
    <property type="entry name" value="HAD_sf"/>
</dbReference>
<accession>A0AAD9IJH4</accession>
<protein>
    <recommendedName>
        <fullName evidence="1">FCP1 homology domain-containing protein</fullName>
    </recommendedName>
</protein>
<dbReference type="Proteomes" id="UP001255856">
    <property type="component" value="Unassembled WGS sequence"/>
</dbReference>
<dbReference type="InterPro" id="IPR036412">
    <property type="entry name" value="HAD-like_sf"/>
</dbReference>
<dbReference type="InterPro" id="IPR050365">
    <property type="entry name" value="TIM50"/>
</dbReference>
<comment type="caution">
    <text evidence="2">The sequence shown here is derived from an EMBL/GenBank/DDBJ whole genome shotgun (WGS) entry which is preliminary data.</text>
</comment>
<dbReference type="SMART" id="SM00577">
    <property type="entry name" value="CPDc"/>
    <property type="match status" value="1"/>
</dbReference>
<dbReference type="InterPro" id="IPR004274">
    <property type="entry name" value="FCP1_dom"/>
</dbReference>
<dbReference type="PANTHER" id="PTHR12210">
    <property type="entry name" value="DULLARD PROTEIN PHOSPHATASE"/>
    <property type="match status" value="1"/>
</dbReference>
<dbReference type="CDD" id="cd07521">
    <property type="entry name" value="HAD_FCP1-like"/>
    <property type="match status" value="1"/>
</dbReference>
<sequence>MVRNIFCCLVPGTGDQYARQEEGPVVIRPPPLPPSWAEPVIGPPAPADIGKKTLVLDLDETLVHSSFKPVAAPDYIIPVEIEGRVVDVYVLKRPHVDEFLRVVGERFEVVVFTASLGKYADPLLDMLDPLGVVRWRLFREACYPYEGSYVKDLQCMGRPPENLIIIDNSPHSYIFQPENALPIGTFIDDPDDSELLEVLDILLDVENARDVRHALAVELTKRRADLLGQFA</sequence>
<dbReference type="GO" id="GO:0016791">
    <property type="term" value="F:phosphatase activity"/>
    <property type="evidence" value="ECO:0007669"/>
    <property type="project" value="InterPro"/>
</dbReference>
<name>A0AAD9IJH4_PROWI</name>
<proteinExistence type="predicted"/>
<dbReference type="SUPFAM" id="SSF56784">
    <property type="entry name" value="HAD-like"/>
    <property type="match status" value="1"/>
</dbReference>
<dbReference type="Pfam" id="PF03031">
    <property type="entry name" value="NIF"/>
    <property type="match status" value="1"/>
</dbReference>
<dbReference type="FunFam" id="3.40.50.1000:FF:000093">
    <property type="entry name" value="NLI interacting factor-like phosphatase family protein"/>
    <property type="match status" value="1"/>
</dbReference>
<gene>
    <name evidence="2" type="ORF">QBZ16_004597</name>
</gene>
<organism evidence="2 3">
    <name type="scientific">Prototheca wickerhamii</name>
    <dbReference type="NCBI Taxonomy" id="3111"/>
    <lineage>
        <taxon>Eukaryota</taxon>
        <taxon>Viridiplantae</taxon>
        <taxon>Chlorophyta</taxon>
        <taxon>core chlorophytes</taxon>
        <taxon>Trebouxiophyceae</taxon>
        <taxon>Chlorellales</taxon>
        <taxon>Chlorellaceae</taxon>
        <taxon>Prototheca</taxon>
    </lineage>
</organism>
<reference evidence="2" key="1">
    <citation type="submission" date="2021-01" db="EMBL/GenBank/DDBJ databases">
        <authorList>
            <person name="Eckstrom K.M.E."/>
        </authorList>
    </citation>
    <scope>NUCLEOTIDE SEQUENCE</scope>
    <source>
        <strain evidence="2">UVCC 0001</strain>
    </source>
</reference>
<dbReference type="AlphaFoldDB" id="A0AAD9IJH4"/>
<evidence type="ECO:0000313" key="3">
    <source>
        <dbReference type="Proteomes" id="UP001255856"/>
    </source>
</evidence>